<organism evidence="3 4">
    <name type="scientific">Lupinus albus</name>
    <name type="common">White lupine</name>
    <name type="synonym">Lupinus termis</name>
    <dbReference type="NCBI Taxonomy" id="3870"/>
    <lineage>
        <taxon>Eukaryota</taxon>
        <taxon>Viridiplantae</taxon>
        <taxon>Streptophyta</taxon>
        <taxon>Embryophyta</taxon>
        <taxon>Tracheophyta</taxon>
        <taxon>Spermatophyta</taxon>
        <taxon>Magnoliopsida</taxon>
        <taxon>eudicotyledons</taxon>
        <taxon>Gunneridae</taxon>
        <taxon>Pentapetalae</taxon>
        <taxon>rosids</taxon>
        <taxon>fabids</taxon>
        <taxon>Fabales</taxon>
        <taxon>Fabaceae</taxon>
        <taxon>Papilionoideae</taxon>
        <taxon>50 kb inversion clade</taxon>
        <taxon>genistoids sensu lato</taxon>
        <taxon>core genistoids</taxon>
        <taxon>Genisteae</taxon>
        <taxon>Lupinus</taxon>
    </lineage>
</organism>
<evidence type="ECO:0000256" key="1">
    <source>
        <dbReference type="ARBA" id="ARBA00010820"/>
    </source>
</evidence>
<evidence type="ECO:0000313" key="4">
    <source>
        <dbReference type="Proteomes" id="UP000447434"/>
    </source>
</evidence>
<dbReference type="PANTHER" id="PTHR31662:SF41">
    <property type="entry name" value="TRANSCRIPTION FACTOR GEBP FAMILY-RELATED"/>
    <property type="match status" value="1"/>
</dbReference>
<dbReference type="Pfam" id="PF04504">
    <property type="entry name" value="GeBP-like_DBD"/>
    <property type="match status" value="1"/>
</dbReference>
<dbReference type="PANTHER" id="PTHR31662">
    <property type="entry name" value="BNAANNG10740D PROTEIN-RELATED"/>
    <property type="match status" value="1"/>
</dbReference>
<comment type="similarity">
    <text evidence="1">Belongs to the GeBP family.</text>
</comment>
<gene>
    <name evidence="3" type="ORF">Lalb_Chr21g0310881</name>
</gene>
<evidence type="ECO:0000259" key="2">
    <source>
        <dbReference type="Pfam" id="PF04504"/>
    </source>
</evidence>
<dbReference type="GO" id="GO:0005634">
    <property type="term" value="C:nucleus"/>
    <property type="evidence" value="ECO:0007669"/>
    <property type="project" value="TreeGrafter"/>
</dbReference>
<sequence length="315" mass="35600">MLSQLVSWIFSSTSSSSSSSEEHSIEISTNELYHEINNVANEDNNHNDIIVDQDQNNDHCISSCNVDVDAIPVALAIPNAYPDVTVAFPNVDERNVIAAATTTATTTVTRPKRQRVERITSYSSLGKQYQRLWTKQDETELLKGYLDYVKNNRKGTNTLQNDVALLYDHVKPKLNVDFNKNQLVEKLRRLKRKHKVSLDKVNNSASGSNTFRNLQDKAIFEISHKIWGNDKDQDGVFESNGSSPVTENHDLGNDNVEKEKIEQVENNCDEIDNNVSKRSRLCNEHNNGDNKEELDNAHEGLELRSGAITFRSVLQ</sequence>
<proteinExistence type="inferred from homology"/>
<reference evidence="4" key="1">
    <citation type="journal article" date="2020" name="Nat. Commun.">
        <title>Genome sequence of the cluster root forming white lupin.</title>
        <authorList>
            <person name="Hufnagel B."/>
            <person name="Marques A."/>
            <person name="Soriano A."/>
            <person name="Marques L."/>
            <person name="Divol F."/>
            <person name="Doumas P."/>
            <person name="Sallet E."/>
            <person name="Mancinotti D."/>
            <person name="Carrere S."/>
            <person name="Marande W."/>
            <person name="Arribat S."/>
            <person name="Keller J."/>
            <person name="Huneau C."/>
            <person name="Blein T."/>
            <person name="Aime D."/>
            <person name="Laguerre M."/>
            <person name="Taylor J."/>
            <person name="Schubert V."/>
            <person name="Nelson M."/>
            <person name="Geu-Flores F."/>
            <person name="Crespi M."/>
            <person name="Gallardo-Guerrero K."/>
            <person name="Delaux P.-M."/>
            <person name="Salse J."/>
            <person name="Berges H."/>
            <person name="Guyot R."/>
            <person name="Gouzy J."/>
            <person name="Peret B."/>
        </authorList>
    </citation>
    <scope>NUCLEOTIDE SEQUENCE [LARGE SCALE GENOMIC DNA]</scope>
    <source>
        <strain evidence="4">cv. Amiga</strain>
    </source>
</reference>
<dbReference type="InterPro" id="IPR007592">
    <property type="entry name" value="GEBP"/>
</dbReference>
<name>A0A6A5LJQ7_LUPAL</name>
<dbReference type="Proteomes" id="UP000447434">
    <property type="component" value="Chromosome 21"/>
</dbReference>
<comment type="caution">
    <text evidence="3">The sequence shown here is derived from an EMBL/GenBank/DDBJ whole genome shotgun (WGS) entry which is preliminary data.</text>
</comment>
<dbReference type="AlphaFoldDB" id="A0A6A5LJQ7"/>
<dbReference type="EMBL" id="WOCE01000021">
    <property type="protein sequence ID" value="KAE9589617.1"/>
    <property type="molecule type" value="Genomic_DNA"/>
</dbReference>
<evidence type="ECO:0000313" key="3">
    <source>
        <dbReference type="EMBL" id="KAE9589617.1"/>
    </source>
</evidence>
<dbReference type="OrthoDB" id="669440at2759"/>
<feature type="domain" description="Glabrous enhancer-binding protein-like DBD" evidence="2">
    <location>
        <begin position="130"/>
        <end position="228"/>
    </location>
</feature>
<keyword evidence="4" id="KW-1185">Reference proteome</keyword>
<accession>A0A6A5LJQ7</accession>
<dbReference type="GO" id="GO:0006355">
    <property type="term" value="P:regulation of DNA-templated transcription"/>
    <property type="evidence" value="ECO:0007669"/>
    <property type="project" value="InterPro"/>
</dbReference>
<dbReference type="InterPro" id="IPR053932">
    <property type="entry name" value="GeBP-like_DBD"/>
</dbReference>
<protein>
    <submittedName>
        <fullName evidence="3">Putative transcription factor GeBP family</fullName>
    </submittedName>
</protein>